<feature type="domain" description="HAUS augmin-like complex subunit 3 N-terminal" evidence="10">
    <location>
        <begin position="63"/>
        <end position="315"/>
    </location>
</feature>
<dbReference type="STRING" id="6412.T1F8F1"/>
<dbReference type="PANTHER" id="PTHR19378:SF0">
    <property type="entry name" value="HAUS AUGMIN-LIKE COMPLEX SUBUNIT 3"/>
    <property type="match status" value="1"/>
</dbReference>
<evidence type="ECO:0000256" key="1">
    <source>
        <dbReference type="ARBA" id="ARBA00004186"/>
    </source>
</evidence>
<protein>
    <recommendedName>
        <fullName evidence="10">HAUS augmin-like complex subunit 3 N-terminal domain-containing protein</fullName>
    </recommendedName>
</protein>
<evidence type="ECO:0000256" key="9">
    <source>
        <dbReference type="ARBA" id="ARBA00023306"/>
    </source>
</evidence>
<dbReference type="Pfam" id="PF14932">
    <property type="entry name" value="HAUS-augmin3"/>
    <property type="match status" value="1"/>
</dbReference>
<dbReference type="KEGG" id="hro:HELRODRAFT_174733"/>
<name>T1F8F1_HELRO</name>
<keyword evidence="7" id="KW-0175">Coiled coil</keyword>
<dbReference type="EMBL" id="KB096743">
    <property type="protein sequence ID" value="ESO01749.1"/>
    <property type="molecule type" value="Genomic_DNA"/>
</dbReference>
<dbReference type="CTD" id="20205100"/>
<dbReference type="AlphaFoldDB" id="T1F8F1"/>
<keyword evidence="3" id="KW-0963">Cytoplasm</keyword>
<dbReference type="GO" id="GO:0031023">
    <property type="term" value="P:microtubule organizing center organization"/>
    <property type="evidence" value="ECO:0000318"/>
    <property type="project" value="GO_Central"/>
</dbReference>
<comment type="similarity">
    <text evidence="2">Belongs to the HAUS3 family.</text>
</comment>
<organism evidence="12 13">
    <name type="scientific">Helobdella robusta</name>
    <name type="common">Californian leech</name>
    <dbReference type="NCBI Taxonomy" id="6412"/>
    <lineage>
        <taxon>Eukaryota</taxon>
        <taxon>Metazoa</taxon>
        <taxon>Spiralia</taxon>
        <taxon>Lophotrochozoa</taxon>
        <taxon>Annelida</taxon>
        <taxon>Clitellata</taxon>
        <taxon>Hirudinea</taxon>
        <taxon>Rhynchobdellida</taxon>
        <taxon>Glossiphoniidae</taxon>
        <taxon>Helobdella</taxon>
    </lineage>
</organism>
<reference evidence="11 13" key="2">
    <citation type="journal article" date="2013" name="Nature">
        <title>Insights into bilaterian evolution from three spiralian genomes.</title>
        <authorList>
            <person name="Simakov O."/>
            <person name="Marletaz F."/>
            <person name="Cho S.J."/>
            <person name="Edsinger-Gonzales E."/>
            <person name="Havlak P."/>
            <person name="Hellsten U."/>
            <person name="Kuo D.H."/>
            <person name="Larsson T."/>
            <person name="Lv J."/>
            <person name="Arendt D."/>
            <person name="Savage R."/>
            <person name="Osoegawa K."/>
            <person name="de Jong P."/>
            <person name="Grimwood J."/>
            <person name="Chapman J.A."/>
            <person name="Shapiro H."/>
            <person name="Aerts A."/>
            <person name="Otillar R.P."/>
            <person name="Terry A.Y."/>
            <person name="Boore J.L."/>
            <person name="Grigoriev I.V."/>
            <person name="Lindberg D.R."/>
            <person name="Seaver E.C."/>
            <person name="Weisblat D.A."/>
            <person name="Putnam N.H."/>
            <person name="Rokhsar D.S."/>
        </authorList>
    </citation>
    <scope>NUCLEOTIDE SEQUENCE</scope>
</reference>
<dbReference type="GO" id="GO:0072686">
    <property type="term" value="C:mitotic spindle"/>
    <property type="evidence" value="ECO:0000318"/>
    <property type="project" value="GO_Central"/>
</dbReference>
<sequence>MCLPLLPSNEGGTGSGRTVVLLVQSDFENDRNRVLKKKLFVETLKKIGYNVSGSDLSGDNFDWMFDDDNLKGFCSWFCSNVDQSNFIHPSDVEKFTKLSSSGAALELEDVNKLLAHEQSLLVQRDEMDFYDDDFEDVNKNSEGRMNHVLNKIKSSKDILSENKKKKMLLKKQHEILNKQLKQMKDENSVNETLVGSLGKQVDCSLLRLKKEDEDWSLVSDKLCLSVQNVMNFYESFMKRSEVVGDSTELSPVLVETGQVNNDFASLQNFDVILKHNNEFLQLVEDYMRFQSQINNADDESWDSSSSIVNSNKSSGGLSDSACLSVTDLTSANDDEDDVCKPAALESIKKYSFSREWMDDIFMIQRCLQPTELSYIMADVNKSMVSIECDFLEKYISDFKSSPSSSALPSNNSNYHQHNIKLMSETLSRIYNSELPPILQKVAQYKMLDVVATNYDEKLQKQEEVLTFLDGVLSQFMKHESLNCCLHAVLHLEQKDHRNLKMMLMAIELLLEEVVYKSAIRQAKLKDMLSSSSSHSSSTEHDGNMILPTESYLGPVSNMLNTIRTNYADQMKDADNNDDSVGGGELFVTVSMLLDQARRLMRMKLSKESTTALNRCLAHQNAGLLCKQQQETVKLFPLDDSKSNNPINRDLGSDLTSKLLPQSIIAKMIELDDISQKVKLSFTPIVQEIEDKKKMLSGDELALYGRNLFIDFFLHENRLKKRVKELFDRTRLMQ</sequence>
<dbReference type="InterPro" id="IPR026206">
    <property type="entry name" value="HAUS3"/>
</dbReference>
<keyword evidence="9" id="KW-0131">Cell cycle</keyword>
<evidence type="ECO:0000256" key="5">
    <source>
        <dbReference type="ARBA" id="ARBA00022701"/>
    </source>
</evidence>
<evidence type="ECO:0000256" key="8">
    <source>
        <dbReference type="ARBA" id="ARBA00023212"/>
    </source>
</evidence>
<evidence type="ECO:0000256" key="6">
    <source>
        <dbReference type="ARBA" id="ARBA00022776"/>
    </source>
</evidence>
<evidence type="ECO:0000256" key="4">
    <source>
        <dbReference type="ARBA" id="ARBA00022618"/>
    </source>
</evidence>
<dbReference type="GO" id="GO:0005815">
    <property type="term" value="C:microtubule organizing center"/>
    <property type="evidence" value="ECO:0000318"/>
    <property type="project" value="GO_Central"/>
</dbReference>
<evidence type="ECO:0000313" key="11">
    <source>
        <dbReference type="EMBL" id="ESO01749.1"/>
    </source>
</evidence>
<comment type="subcellular location">
    <subcellularLocation>
        <location evidence="1">Cytoplasm</location>
        <location evidence="1">Cytoskeleton</location>
        <location evidence="1">Spindle</location>
    </subcellularLocation>
</comment>
<gene>
    <name evidence="12" type="primary">20205100</name>
    <name evidence="11" type="ORF">HELRODRAFT_174733</name>
</gene>
<evidence type="ECO:0000256" key="7">
    <source>
        <dbReference type="ARBA" id="ARBA00023054"/>
    </source>
</evidence>
<keyword evidence="13" id="KW-1185">Reference proteome</keyword>
<evidence type="ECO:0000256" key="2">
    <source>
        <dbReference type="ARBA" id="ARBA00009645"/>
    </source>
</evidence>
<evidence type="ECO:0000313" key="12">
    <source>
        <dbReference type="EnsemblMetazoa" id="HelroP174733"/>
    </source>
</evidence>
<proteinExistence type="inferred from homology"/>
<keyword evidence="8" id="KW-0206">Cytoskeleton</keyword>
<dbReference type="InParanoid" id="T1F8F1"/>
<dbReference type="EMBL" id="AMQM01005017">
    <property type="status" value="NOT_ANNOTATED_CDS"/>
    <property type="molecule type" value="Genomic_DNA"/>
</dbReference>
<evidence type="ECO:0000313" key="13">
    <source>
        <dbReference type="Proteomes" id="UP000015101"/>
    </source>
</evidence>
<dbReference type="RefSeq" id="XP_009020403.1">
    <property type="nucleotide sequence ID" value="XM_009022155.1"/>
</dbReference>
<dbReference type="EnsemblMetazoa" id="HelroT174733">
    <property type="protein sequence ID" value="HelroP174733"/>
    <property type="gene ID" value="HelroG174733"/>
</dbReference>
<dbReference type="PANTHER" id="PTHR19378">
    <property type="entry name" value="GOLGIN- RELATED"/>
    <property type="match status" value="1"/>
</dbReference>
<dbReference type="GO" id="GO:0005874">
    <property type="term" value="C:microtubule"/>
    <property type="evidence" value="ECO:0007669"/>
    <property type="project" value="UniProtKB-KW"/>
</dbReference>
<dbReference type="OrthoDB" id="2159690at2759"/>
<dbReference type="GO" id="GO:0051301">
    <property type="term" value="P:cell division"/>
    <property type="evidence" value="ECO:0007669"/>
    <property type="project" value="UniProtKB-KW"/>
</dbReference>
<evidence type="ECO:0000259" key="10">
    <source>
        <dbReference type="Pfam" id="PF14932"/>
    </source>
</evidence>
<reference evidence="13" key="1">
    <citation type="submission" date="2012-12" db="EMBL/GenBank/DDBJ databases">
        <authorList>
            <person name="Hellsten U."/>
            <person name="Grimwood J."/>
            <person name="Chapman J.A."/>
            <person name="Shapiro H."/>
            <person name="Aerts A."/>
            <person name="Otillar R.P."/>
            <person name="Terry A.Y."/>
            <person name="Boore J.L."/>
            <person name="Simakov O."/>
            <person name="Marletaz F."/>
            <person name="Cho S.-J."/>
            <person name="Edsinger-Gonzales E."/>
            <person name="Havlak P."/>
            <person name="Kuo D.-H."/>
            <person name="Larsson T."/>
            <person name="Lv J."/>
            <person name="Arendt D."/>
            <person name="Savage R."/>
            <person name="Osoegawa K."/>
            <person name="de Jong P."/>
            <person name="Lindberg D.R."/>
            <person name="Seaver E.C."/>
            <person name="Weisblat D.A."/>
            <person name="Putnam N.H."/>
            <person name="Grigoriev I.V."/>
            <person name="Rokhsar D.S."/>
        </authorList>
    </citation>
    <scope>NUCLEOTIDE SEQUENCE</scope>
</reference>
<keyword evidence="5" id="KW-0493">Microtubule</keyword>
<dbReference type="GO" id="GO:0051225">
    <property type="term" value="P:spindle assembly"/>
    <property type="evidence" value="ECO:0000318"/>
    <property type="project" value="GO_Central"/>
</dbReference>
<reference evidence="12" key="3">
    <citation type="submission" date="2015-06" db="UniProtKB">
        <authorList>
            <consortium name="EnsemblMetazoa"/>
        </authorList>
    </citation>
    <scope>IDENTIFICATION</scope>
</reference>
<keyword evidence="4" id="KW-0132">Cell division</keyword>
<dbReference type="Proteomes" id="UP000015101">
    <property type="component" value="Unassembled WGS sequence"/>
</dbReference>
<dbReference type="HOGENOM" id="CLU_378250_0_0_1"/>
<keyword evidence="6" id="KW-0498">Mitosis</keyword>
<evidence type="ECO:0000256" key="3">
    <source>
        <dbReference type="ARBA" id="ARBA00022490"/>
    </source>
</evidence>
<dbReference type="InterPro" id="IPR032733">
    <property type="entry name" value="HAUS3_N"/>
</dbReference>
<dbReference type="GeneID" id="20205100"/>
<dbReference type="GO" id="GO:0070652">
    <property type="term" value="C:HAUS complex"/>
    <property type="evidence" value="ECO:0000318"/>
    <property type="project" value="GO_Central"/>
</dbReference>
<accession>T1F8F1</accession>